<dbReference type="EMBL" id="JADQDK010000001">
    <property type="protein sequence ID" value="MBW0136593.1"/>
    <property type="molecule type" value="Genomic_DNA"/>
</dbReference>
<dbReference type="PANTHER" id="PTHR22754">
    <property type="entry name" value="DISCO-INTERACTING PROTEIN 2 DIP2 -RELATED"/>
    <property type="match status" value="1"/>
</dbReference>
<dbReference type="GO" id="GO:0016874">
    <property type="term" value="F:ligase activity"/>
    <property type="evidence" value="ECO:0007669"/>
    <property type="project" value="UniProtKB-KW"/>
</dbReference>
<feature type="domain" description="AMP-dependent synthetase/ligase" evidence="2">
    <location>
        <begin position="27"/>
        <end position="396"/>
    </location>
</feature>
<evidence type="ECO:0000313" key="4">
    <source>
        <dbReference type="Proteomes" id="UP000694287"/>
    </source>
</evidence>
<accession>A0ABS6UWD6</accession>
<comment type="similarity">
    <text evidence="1">Belongs to the ATP-dependent AMP-binding enzyme family.</text>
</comment>
<dbReference type="PANTHER" id="PTHR22754:SF32">
    <property type="entry name" value="DISCO-INTERACTING PROTEIN 2"/>
    <property type="match status" value="1"/>
</dbReference>
<sequence length="545" mass="57014">MSRFLAMLLESAVGSSRAMTTGEPKTPVRRTWPEVHERARRIAGALRADVAPGTAVGVLAGEPAAIAPAAQAVWLCGGSVTMLHQPTARTDLAVWAEDTVTVLGMIGAELVLLGAPFDALAPVLTERGIAFRTIDELDGEPLTPDAEVAGEGDTALLQLTSGSTAEPKAVRITHGNLFANITGMVAASRLDTDRDVMVSWLPLFHDMGMVGFLTIPMATGLDLVTVTPVDFLTRPLLWAELISKYGGTVTAAPNFAYAVLGRQLARADGPLDLSSLRIALNGAEPIDPDAVDAFVAAGARFGLRPESVLAAYGMAETALGVSFAPVETGLSVDAVDADALEAQRLATPGTGRRFPRLGPPLPGIEVRIVGDDGAVRGEREVGVIHLRGESVTPGYLTVDGPLATQDADGWLDTGDEGYLADGQVVVCGRRKDVIIMGGRNIYPTDIERAAAEAGDVRAGNVVAVRMFAGGDGGRHRESFMVAVESRRAGDPEAEKVIRKDVTTRVVTAVGVRPAEVVVLGPGSLPKTPSGKLRRAATGDLLRARV</sequence>
<gene>
    <name evidence="3" type="ORF">I4I81_20305</name>
</gene>
<name>A0ABS6UWD6_9PSEU</name>
<organism evidence="3 4">
    <name type="scientific">Pseudonocardia abyssalis</name>
    <dbReference type="NCBI Taxonomy" id="2792008"/>
    <lineage>
        <taxon>Bacteria</taxon>
        <taxon>Bacillati</taxon>
        <taxon>Actinomycetota</taxon>
        <taxon>Actinomycetes</taxon>
        <taxon>Pseudonocardiales</taxon>
        <taxon>Pseudonocardiaceae</taxon>
        <taxon>Pseudonocardia</taxon>
    </lineage>
</organism>
<dbReference type="InterPro" id="IPR000873">
    <property type="entry name" value="AMP-dep_synth/lig_dom"/>
</dbReference>
<reference evidence="3 4" key="1">
    <citation type="submission" date="2020-11" db="EMBL/GenBank/DDBJ databases">
        <title>Pseudonocardia abyssalis sp. nov. and Pseudonocardia oceani sp. nov., description and phylogenomic analysis of two novel actinomycetes isolated from the deep Southern Ocean.</title>
        <authorList>
            <person name="Parra J."/>
        </authorList>
    </citation>
    <scope>NUCLEOTIDE SEQUENCE [LARGE SCALE GENOMIC DNA]</scope>
    <source>
        <strain evidence="3 4">KRD-168</strain>
    </source>
</reference>
<evidence type="ECO:0000256" key="1">
    <source>
        <dbReference type="ARBA" id="ARBA00006432"/>
    </source>
</evidence>
<dbReference type="Proteomes" id="UP000694287">
    <property type="component" value="Unassembled WGS sequence"/>
</dbReference>
<evidence type="ECO:0000259" key="2">
    <source>
        <dbReference type="Pfam" id="PF00501"/>
    </source>
</evidence>
<proteinExistence type="inferred from homology"/>
<dbReference type="RefSeq" id="WP_218604017.1">
    <property type="nucleotide sequence ID" value="NZ_JADQDJ010000180.1"/>
</dbReference>
<dbReference type="NCBIfam" id="NF005850">
    <property type="entry name" value="PRK07768.1"/>
    <property type="match status" value="1"/>
</dbReference>
<protein>
    <submittedName>
        <fullName evidence="3">Fatty acyl-AMP ligase</fullName>
    </submittedName>
</protein>
<keyword evidence="4" id="KW-1185">Reference proteome</keyword>
<evidence type="ECO:0000313" key="3">
    <source>
        <dbReference type="EMBL" id="MBW0136593.1"/>
    </source>
</evidence>
<dbReference type="Pfam" id="PF00501">
    <property type="entry name" value="AMP-binding"/>
    <property type="match status" value="1"/>
</dbReference>
<comment type="caution">
    <text evidence="3">The sequence shown here is derived from an EMBL/GenBank/DDBJ whole genome shotgun (WGS) entry which is preliminary data.</text>
</comment>
<keyword evidence="3" id="KW-0436">Ligase</keyword>